<feature type="compositionally biased region" description="Gly residues" evidence="1">
    <location>
        <begin position="265"/>
        <end position="274"/>
    </location>
</feature>
<dbReference type="Proteomes" id="UP000019804">
    <property type="component" value="Unassembled WGS sequence"/>
</dbReference>
<keyword evidence="4" id="KW-1185">Reference proteome</keyword>
<feature type="domain" description="C2H2-type" evidence="2">
    <location>
        <begin position="136"/>
        <end position="163"/>
    </location>
</feature>
<sequence length="532" mass="58565">MAANPNGSSASLQVPGLSGYGGSRRGSDGTSTNPSDFIFSAGDSFAEVSQPTSLPSIPNYSPSPQLDHLIYELQFFDLRFNDFSLQYTTDQLHRVRGLLQTCLIRVEATIGSYTMPQSLAVMPPASTSISNQPDRYRCLLCPEEKQWVYRSIGTFKRHVEDKHCPRYQYRCHVPGCTVKLYRKDKMRQHRSRSTGHIMSATLSSGMTGPSRVQMPTPRACWRCPRTVSSWNEWFECIANHCRIPSTESDFSSRRGSRDHGNNNGNNGGSGGGDGNIFDKEFQDHFTGGMGAQFLSFLGTGASGTGCNFRCVAEAHDTSGEGTPENGTSPDMSLSPGSDAESPFFSFEESEPRSPGSGLLHTGELPSANPCSRPSNIDPPVSETRRPSPAETRFLDNISLDQAHAEQALAHESRDACSQTEASALTHIAKNERRPKLREKTNIIRQLLVLQSAAAARSRRVTEVTEDVDISVLDPKPNLTWLPKPAVGSIVLEPQWLLKQFIEPFLAECETSEKPSAFWLAASRFLESIVIHE</sequence>
<dbReference type="EMBL" id="KK088419">
    <property type="protein sequence ID" value="EYE96136.1"/>
    <property type="molecule type" value="Genomic_DNA"/>
</dbReference>
<feature type="compositionally biased region" description="Polar residues" evidence="1">
    <location>
        <begin position="1"/>
        <end position="12"/>
    </location>
</feature>
<evidence type="ECO:0000313" key="3">
    <source>
        <dbReference type="EMBL" id="EYE96136.1"/>
    </source>
</evidence>
<dbReference type="GeneID" id="63696699"/>
<feature type="compositionally biased region" description="Basic and acidic residues" evidence="1">
    <location>
        <begin position="250"/>
        <end position="260"/>
    </location>
</feature>
<evidence type="ECO:0000259" key="2">
    <source>
        <dbReference type="SMART" id="SM00355"/>
    </source>
</evidence>
<evidence type="ECO:0000313" key="4">
    <source>
        <dbReference type="Proteomes" id="UP000019804"/>
    </source>
</evidence>
<feature type="region of interest" description="Disordered" evidence="1">
    <location>
        <begin position="1"/>
        <end position="33"/>
    </location>
</feature>
<dbReference type="OrthoDB" id="4501248at2759"/>
<dbReference type="AlphaFoldDB" id="A0A017SHB9"/>
<accession>A0A017SHB9</accession>
<dbReference type="RefSeq" id="XP_040639824.1">
    <property type="nucleotide sequence ID" value="XM_040781575.1"/>
</dbReference>
<feature type="region of interest" description="Disordered" evidence="1">
    <location>
        <begin position="246"/>
        <end position="279"/>
    </location>
</feature>
<dbReference type="HOGENOM" id="CLU_511871_0_0_1"/>
<organism evidence="3 4">
    <name type="scientific">Aspergillus ruber (strain CBS 135680)</name>
    <dbReference type="NCBI Taxonomy" id="1388766"/>
    <lineage>
        <taxon>Eukaryota</taxon>
        <taxon>Fungi</taxon>
        <taxon>Dikarya</taxon>
        <taxon>Ascomycota</taxon>
        <taxon>Pezizomycotina</taxon>
        <taxon>Eurotiomycetes</taxon>
        <taxon>Eurotiomycetidae</taxon>
        <taxon>Eurotiales</taxon>
        <taxon>Aspergillaceae</taxon>
        <taxon>Aspergillus</taxon>
        <taxon>Aspergillus subgen. Aspergillus</taxon>
    </lineage>
</organism>
<feature type="region of interest" description="Disordered" evidence="1">
    <location>
        <begin position="316"/>
        <end position="387"/>
    </location>
</feature>
<protein>
    <recommendedName>
        <fullName evidence="2">C2H2-type domain-containing protein</fullName>
    </recommendedName>
</protein>
<dbReference type="SMART" id="SM00355">
    <property type="entry name" value="ZnF_C2H2"/>
    <property type="match status" value="2"/>
</dbReference>
<name>A0A017SHB9_ASPRC</name>
<proteinExistence type="predicted"/>
<reference evidence="4" key="1">
    <citation type="journal article" date="2014" name="Nat. Commun.">
        <title>Genomic adaptations of the halophilic Dead Sea filamentous fungus Eurotium rubrum.</title>
        <authorList>
            <person name="Kis-Papo T."/>
            <person name="Weig A.R."/>
            <person name="Riley R."/>
            <person name="Persoh D."/>
            <person name="Salamov A."/>
            <person name="Sun H."/>
            <person name="Lipzen A."/>
            <person name="Wasser S.P."/>
            <person name="Rambold G."/>
            <person name="Grigoriev I.V."/>
            <person name="Nevo E."/>
        </authorList>
    </citation>
    <scope>NUCLEOTIDE SEQUENCE [LARGE SCALE GENOMIC DNA]</scope>
    <source>
        <strain evidence="4">CBS 135680</strain>
    </source>
</reference>
<dbReference type="InterPro" id="IPR013087">
    <property type="entry name" value="Znf_C2H2_type"/>
</dbReference>
<feature type="compositionally biased region" description="Polar residues" evidence="1">
    <location>
        <begin position="324"/>
        <end position="335"/>
    </location>
</feature>
<gene>
    <name evidence="3" type="ORF">EURHEDRAFT_411287</name>
</gene>
<evidence type="ECO:0000256" key="1">
    <source>
        <dbReference type="SAM" id="MobiDB-lite"/>
    </source>
</evidence>
<feature type="domain" description="C2H2-type" evidence="2">
    <location>
        <begin position="169"/>
        <end position="196"/>
    </location>
</feature>